<dbReference type="EMBL" id="JAYRBN010000007">
    <property type="protein sequence ID" value="KAL2751109.1"/>
    <property type="molecule type" value="Genomic_DNA"/>
</dbReference>
<protein>
    <submittedName>
        <fullName evidence="2">Uncharacterized protein</fullName>
    </submittedName>
</protein>
<comment type="caution">
    <text evidence="2">The sequence shown here is derived from an EMBL/GenBank/DDBJ whole genome shotgun (WGS) entry which is preliminary data.</text>
</comment>
<dbReference type="AlphaFoldDB" id="A0ABD2D2F0"/>
<evidence type="ECO:0000256" key="1">
    <source>
        <dbReference type="SAM" id="MobiDB-lite"/>
    </source>
</evidence>
<sequence>MARKLDERVAASCGVVGLERREGGRSSGYHYRVMPRTLDYSDDVDKRSCLGPDMNPSSVDGLQTIRDVGAKQRERKS</sequence>
<name>A0ABD2D2F0_VESMC</name>
<feature type="region of interest" description="Disordered" evidence="1">
    <location>
        <begin position="45"/>
        <end position="77"/>
    </location>
</feature>
<proteinExistence type="predicted"/>
<organism evidence="2 3">
    <name type="scientific">Vespula maculifrons</name>
    <name type="common">Eastern yellow jacket</name>
    <name type="synonym">Wasp</name>
    <dbReference type="NCBI Taxonomy" id="7453"/>
    <lineage>
        <taxon>Eukaryota</taxon>
        <taxon>Metazoa</taxon>
        <taxon>Ecdysozoa</taxon>
        <taxon>Arthropoda</taxon>
        <taxon>Hexapoda</taxon>
        <taxon>Insecta</taxon>
        <taxon>Pterygota</taxon>
        <taxon>Neoptera</taxon>
        <taxon>Endopterygota</taxon>
        <taxon>Hymenoptera</taxon>
        <taxon>Apocrita</taxon>
        <taxon>Aculeata</taxon>
        <taxon>Vespoidea</taxon>
        <taxon>Vespidae</taxon>
        <taxon>Vespinae</taxon>
        <taxon>Vespula</taxon>
    </lineage>
</organism>
<keyword evidence="3" id="KW-1185">Reference proteome</keyword>
<evidence type="ECO:0000313" key="3">
    <source>
        <dbReference type="Proteomes" id="UP001607303"/>
    </source>
</evidence>
<accession>A0ABD2D2F0</accession>
<feature type="compositionally biased region" description="Basic and acidic residues" evidence="1">
    <location>
        <begin position="68"/>
        <end position="77"/>
    </location>
</feature>
<gene>
    <name evidence="2" type="ORF">V1477_000267</name>
</gene>
<reference evidence="2 3" key="1">
    <citation type="journal article" date="2024" name="Ann. Entomol. Soc. Am.">
        <title>Genomic analyses of the southern and eastern yellowjacket wasps (Hymenoptera: Vespidae) reveal evolutionary signatures of social life.</title>
        <authorList>
            <person name="Catto M.A."/>
            <person name="Caine P.B."/>
            <person name="Orr S.E."/>
            <person name="Hunt B.G."/>
            <person name="Goodisman M.A.D."/>
        </authorList>
    </citation>
    <scope>NUCLEOTIDE SEQUENCE [LARGE SCALE GENOMIC DNA]</scope>
    <source>
        <strain evidence="2">232</strain>
        <tissue evidence="2">Head and thorax</tissue>
    </source>
</reference>
<evidence type="ECO:0000313" key="2">
    <source>
        <dbReference type="EMBL" id="KAL2751109.1"/>
    </source>
</evidence>
<dbReference type="Proteomes" id="UP001607303">
    <property type="component" value="Unassembled WGS sequence"/>
</dbReference>